<evidence type="ECO:0000256" key="4">
    <source>
        <dbReference type="ARBA" id="ARBA00022630"/>
    </source>
</evidence>
<sequence>MQATRRPTSTMASTISDAAPALDILIVVASLSGNTRELGRMIAGRCRQAGHAVHWQEADEADAVPPLQADAADLLLLGSWTDNGGRTPAEMKAWVARLAGSGHQPLHVAVFGTGETQWGAEYYGGAVHRLRRYFHSPHPPLLIEQMPHGDAHATAIAAWTDAVLDNHGNQMHADHRRHHA</sequence>
<proteinExistence type="inferred from homology"/>
<evidence type="ECO:0000313" key="9">
    <source>
        <dbReference type="Proteomes" id="UP000547058"/>
    </source>
</evidence>
<keyword evidence="6" id="KW-0249">Electron transport</keyword>
<dbReference type="Pfam" id="PF12641">
    <property type="entry name" value="Flavodoxin_3"/>
    <property type="match status" value="1"/>
</dbReference>
<name>A0A7W3FJT6_9GAMM</name>
<protein>
    <submittedName>
        <fullName evidence="8">Flavodoxin</fullName>
    </submittedName>
</protein>
<comment type="caution">
    <text evidence="8">The sequence shown here is derived from an EMBL/GenBank/DDBJ whole genome shotgun (WGS) entry which is preliminary data.</text>
</comment>
<evidence type="ECO:0000256" key="1">
    <source>
        <dbReference type="ARBA" id="ARBA00001917"/>
    </source>
</evidence>
<evidence type="ECO:0000256" key="2">
    <source>
        <dbReference type="ARBA" id="ARBA00005267"/>
    </source>
</evidence>
<keyword evidence="5" id="KW-0288">FMN</keyword>
<dbReference type="Proteomes" id="UP000547058">
    <property type="component" value="Unassembled WGS sequence"/>
</dbReference>
<comment type="similarity">
    <text evidence="2">Belongs to the flavodoxin family.</text>
</comment>
<dbReference type="Gene3D" id="3.40.50.360">
    <property type="match status" value="1"/>
</dbReference>
<dbReference type="InterPro" id="IPR029039">
    <property type="entry name" value="Flavoprotein-like_sf"/>
</dbReference>
<feature type="domain" description="Flavodoxin-like" evidence="7">
    <location>
        <begin position="24"/>
        <end position="164"/>
    </location>
</feature>
<dbReference type="PANTHER" id="PTHR42809">
    <property type="entry name" value="FLAVODOXIN 2"/>
    <property type="match status" value="1"/>
</dbReference>
<dbReference type="EMBL" id="JACGXS010000001">
    <property type="protein sequence ID" value="MBA8680846.1"/>
    <property type="molecule type" value="Genomic_DNA"/>
</dbReference>
<dbReference type="PROSITE" id="PS50902">
    <property type="entry name" value="FLAVODOXIN_LIKE"/>
    <property type="match status" value="1"/>
</dbReference>
<keyword evidence="9" id="KW-1185">Reference proteome</keyword>
<dbReference type="InterPro" id="IPR008254">
    <property type="entry name" value="Flavodoxin/NO_synth"/>
</dbReference>
<keyword evidence="3" id="KW-0813">Transport</keyword>
<evidence type="ECO:0000256" key="3">
    <source>
        <dbReference type="ARBA" id="ARBA00022448"/>
    </source>
</evidence>
<reference evidence="8 9" key="1">
    <citation type="submission" date="2020-08" db="EMBL/GenBank/DDBJ databases">
        <title>Stenotrophomonas tumulicola JCM 30961.</title>
        <authorList>
            <person name="Deng Y."/>
        </authorList>
    </citation>
    <scope>NUCLEOTIDE SEQUENCE [LARGE SCALE GENOMIC DNA]</scope>
    <source>
        <strain evidence="8 9">JCM 30961</strain>
    </source>
</reference>
<organism evidence="8 9">
    <name type="scientific">Stenotrophomonas tumulicola</name>
    <dbReference type="NCBI Taxonomy" id="1685415"/>
    <lineage>
        <taxon>Bacteria</taxon>
        <taxon>Pseudomonadati</taxon>
        <taxon>Pseudomonadota</taxon>
        <taxon>Gammaproteobacteria</taxon>
        <taxon>Lysobacterales</taxon>
        <taxon>Lysobacteraceae</taxon>
        <taxon>Stenotrophomonas</taxon>
    </lineage>
</organism>
<evidence type="ECO:0000313" key="8">
    <source>
        <dbReference type="EMBL" id="MBA8680846.1"/>
    </source>
</evidence>
<dbReference type="GO" id="GO:0010181">
    <property type="term" value="F:FMN binding"/>
    <property type="evidence" value="ECO:0007669"/>
    <property type="project" value="InterPro"/>
</dbReference>
<dbReference type="NCBIfam" id="NF006747">
    <property type="entry name" value="PRK09271.1"/>
    <property type="match status" value="1"/>
</dbReference>
<dbReference type="SUPFAM" id="SSF52218">
    <property type="entry name" value="Flavoproteins"/>
    <property type="match status" value="1"/>
</dbReference>
<dbReference type="AlphaFoldDB" id="A0A7W3FJT6"/>
<dbReference type="InterPro" id="IPR050619">
    <property type="entry name" value="Flavodoxin"/>
</dbReference>
<dbReference type="PANTHER" id="PTHR42809:SF1">
    <property type="entry name" value="FLAVODOXIN 1"/>
    <property type="match status" value="1"/>
</dbReference>
<accession>A0A7W3FJT6</accession>
<gene>
    <name evidence="8" type="ORF">H4O11_03400</name>
</gene>
<keyword evidence="4" id="KW-0285">Flavoprotein</keyword>
<evidence type="ECO:0000259" key="7">
    <source>
        <dbReference type="PROSITE" id="PS50902"/>
    </source>
</evidence>
<evidence type="ECO:0000256" key="5">
    <source>
        <dbReference type="ARBA" id="ARBA00022643"/>
    </source>
</evidence>
<comment type="cofactor">
    <cofactor evidence="1">
        <name>FMN</name>
        <dbReference type="ChEBI" id="CHEBI:58210"/>
    </cofactor>
</comment>
<evidence type="ECO:0000256" key="6">
    <source>
        <dbReference type="ARBA" id="ARBA00022982"/>
    </source>
</evidence>